<feature type="compositionally biased region" description="Basic residues" evidence="1">
    <location>
        <begin position="63"/>
        <end position="99"/>
    </location>
</feature>
<dbReference type="EMBL" id="CADCWG010000229">
    <property type="protein sequence ID" value="CAA9569033.1"/>
    <property type="molecule type" value="Genomic_DNA"/>
</dbReference>
<feature type="non-terminal residue" evidence="2">
    <location>
        <position position="148"/>
    </location>
</feature>
<protein>
    <submittedName>
        <fullName evidence="2">Uncharacterized protein</fullName>
    </submittedName>
</protein>
<dbReference type="AlphaFoldDB" id="A0A6J4V469"/>
<proteinExistence type="predicted"/>
<feature type="compositionally biased region" description="Basic and acidic residues" evidence="1">
    <location>
        <begin position="100"/>
        <end position="112"/>
    </location>
</feature>
<feature type="compositionally biased region" description="Basic residues" evidence="1">
    <location>
        <begin position="1"/>
        <end position="16"/>
    </location>
</feature>
<feature type="region of interest" description="Disordered" evidence="1">
    <location>
        <begin position="1"/>
        <end position="148"/>
    </location>
</feature>
<feature type="compositionally biased region" description="Basic residues" evidence="1">
    <location>
        <begin position="127"/>
        <end position="140"/>
    </location>
</feature>
<evidence type="ECO:0000313" key="2">
    <source>
        <dbReference type="EMBL" id="CAA9569033.1"/>
    </source>
</evidence>
<organism evidence="2">
    <name type="scientific">uncultured Thermomicrobiales bacterium</name>
    <dbReference type="NCBI Taxonomy" id="1645740"/>
    <lineage>
        <taxon>Bacteria</taxon>
        <taxon>Pseudomonadati</taxon>
        <taxon>Thermomicrobiota</taxon>
        <taxon>Thermomicrobia</taxon>
        <taxon>Thermomicrobiales</taxon>
        <taxon>environmental samples</taxon>
    </lineage>
</organism>
<feature type="non-terminal residue" evidence="2">
    <location>
        <position position="1"/>
    </location>
</feature>
<evidence type="ECO:0000256" key="1">
    <source>
        <dbReference type="SAM" id="MobiDB-lite"/>
    </source>
</evidence>
<name>A0A6J4V469_9BACT</name>
<reference evidence="2" key="1">
    <citation type="submission" date="2020-02" db="EMBL/GenBank/DDBJ databases">
        <authorList>
            <person name="Meier V. D."/>
        </authorList>
    </citation>
    <scope>NUCLEOTIDE SEQUENCE</scope>
    <source>
        <strain evidence="2">AVDCRST_MAG49</strain>
    </source>
</reference>
<accession>A0A6J4V469</accession>
<sequence>GRQRGRPQRGRRRRVARPLDRGGRRGPAAARGVGLGGERLPRVHPRRGDRRRDQLPQRQRSPLPRRRRRGRGAGLLLRRRARLGRGGGRRGRAPRRRGPRAAEFRGRGHQPDPLRPQRAVPVPHRQLVARRRPDRRRRRPRPVDPPQL</sequence>
<gene>
    <name evidence="2" type="ORF">AVDCRST_MAG49-3394</name>
</gene>